<organism evidence="5 6">
    <name type="scientific">Armillaria ostoyae</name>
    <name type="common">Armillaria root rot fungus</name>
    <dbReference type="NCBI Taxonomy" id="47428"/>
    <lineage>
        <taxon>Eukaryota</taxon>
        <taxon>Fungi</taxon>
        <taxon>Dikarya</taxon>
        <taxon>Basidiomycota</taxon>
        <taxon>Agaricomycotina</taxon>
        <taxon>Agaricomycetes</taxon>
        <taxon>Agaricomycetidae</taxon>
        <taxon>Agaricales</taxon>
        <taxon>Marasmiineae</taxon>
        <taxon>Physalacriaceae</taxon>
        <taxon>Armillaria</taxon>
    </lineage>
</organism>
<dbReference type="InterPro" id="IPR050522">
    <property type="entry name" value="Ribosomal_protein_eL43"/>
</dbReference>
<evidence type="ECO:0000256" key="2">
    <source>
        <dbReference type="ARBA" id="ARBA00022833"/>
    </source>
</evidence>
<evidence type="ECO:0008006" key="7">
    <source>
        <dbReference type="Google" id="ProtNLM"/>
    </source>
</evidence>
<comment type="similarity">
    <text evidence="1">Belongs to the eukaryotic ribosomal protein eL43 family.</text>
</comment>
<proteinExistence type="inferred from homology"/>
<dbReference type="GO" id="GO:0006412">
    <property type="term" value="P:translation"/>
    <property type="evidence" value="ECO:0007669"/>
    <property type="project" value="InterPro"/>
</dbReference>
<sequence length="467" mass="51533">MRPVPVYSQDSSSSELLLQHDVASSSGPGRWIYTTKHMEVDFGPRMWGPSYAPCYGLNGKIEGSIRFSGNLSSVTKVTLTLEGRIITSERRSSTFLSCTIPVYIPFTTSSPQWNDSCSFSLHIPTEINTNGSVSSMPPSFSCYNCDTMCDVSYSIKVCMVRKKNGFCMHESRLIPVMYLPKSEPYEPSPVQMTPAKVQETSLSSMTPQWIDSKNGHRPVCPPGSFHDVIFISLPSADFASGNRIPFSVSLDIAKYPLLSQVSDENIHVALVNRVSLWSSASSKPICSERQIASGSVNSRHESQGKVFLRGSIQAGCAGRESSWRLGGVASVEYILRVYVTVPKHLLRKMPTFRHETAITLTTDEYVYELGVDETITTRTPQDVGITGKYGTRYGASLRKQVKKMEISQHARYTCTFCGKDTVKRTAVGIWNCGSCRKVIAGGAWTVSTTAAATVRSTVRRLREITEA</sequence>
<reference evidence="6" key="1">
    <citation type="journal article" date="2017" name="Nat. Ecol. Evol.">
        <title>Genome expansion and lineage-specific genetic innovations in the forest pathogenic fungi Armillaria.</title>
        <authorList>
            <person name="Sipos G."/>
            <person name="Prasanna A.N."/>
            <person name="Walter M.C."/>
            <person name="O'Connor E."/>
            <person name="Balint B."/>
            <person name="Krizsan K."/>
            <person name="Kiss B."/>
            <person name="Hess J."/>
            <person name="Varga T."/>
            <person name="Slot J."/>
            <person name="Riley R."/>
            <person name="Boka B."/>
            <person name="Rigling D."/>
            <person name="Barry K."/>
            <person name="Lee J."/>
            <person name="Mihaltcheva S."/>
            <person name="LaButti K."/>
            <person name="Lipzen A."/>
            <person name="Waldron R."/>
            <person name="Moloney N.M."/>
            <person name="Sperisen C."/>
            <person name="Kredics L."/>
            <person name="Vagvoelgyi C."/>
            <person name="Patrignani A."/>
            <person name="Fitzpatrick D."/>
            <person name="Nagy I."/>
            <person name="Doyle S."/>
            <person name="Anderson J.B."/>
            <person name="Grigoriev I.V."/>
            <person name="Gueldener U."/>
            <person name="Muensterkoetter M."/>
            <person name="Nagy L.G."/>
        </authorList>
    </citation>
    <scope>NUCLEOTIDE SEQUENCE [LARGE SCALE GENOMIC DNA]</scope>
    <source>
        <strain evidence="6">C18/9</strain>
    </source>
</reference>
<dbReference type="Pfam" id="PF01780">
    <property type="entry name" value="Ribosomal_L37ae"/>
    <property type="match status" value="1"/>
</dbReference>
<dbReference type="InterPro" id="IPR002674">
    <property type="entry name" value="Ribosomal_eL43"/>
</dbReference>
<dbReference type="GO" id="GO:1990904">
    <property type="term" value="C:ribonucleoprotein complex"/>
    <property type="evidence" value="ECO:0007669"/>
    <property type="project" value="UniProtKB-KW"/>
</dbReference>
<dbReference type="EMBL" id="FUEG01000004">
    <property type="protein sequence ID" value="SJL03936.1"/>
    <property type="molecule type" value="Genomic_DNA"/>
</dbReference>
<dbReference type="NCBIfam" id="TIGR00280">
    <property type="entry name" value="eL43_euk_arch"/>
    <property type="match status" value="1"/>
</dbReference>
<protein>
    <recommendedName>
        <fullName evidence="7">60S ribosomal protein L43</fullName>
    </recommendedName>
</protein>
<keyword evidence="2" id="KW-0862">Zinc</keyword>
<evidence type="ECO:0000256" key="3">
    <source>
        <dbReference type="ARBA" id="ARBA00022980"/>
    </source>
</evidence>
<dbReference type="OrthoDB" id="2586076at2759"/>
<name>A0A284R5E7_ARMOS</name>
<dbReference type="InterPro" id="IPR011332">
    <property type="entry name" value="Ribosomal_zn-bd"/>
</dbReference>
<gene>
    <name evidence="5" type="ORF">ARMOST_07293</name>
</gene>
<dbReference type="OMA" id="GCAGRES"/>
<dbReference type="FunFam" id="2.20.25.30:FF:000002">
    <property type="entry name" value="60S ribosomal protein L37a"/>
    <property type="match status" value="1"/>
</dbReference>
<evidence type="ECO:0000313" key="6">
    <source>
        <dbReference type="Proteomes" id="UP000219338"/>
    </source>
</evidence>
<dbReference type="GO" id="GO:0003735">
    <property type="term" value="F:structural constituent of ribosome"/>
    <property type="evidence" value="ECO:0007669"/>
    <property type="project" value="InterPro"/>
</dbReference>
<dbReference type="InterPro" id="IPR011331">
    <property type="entry name" value="Ribosomal_eL37/eL43"/>
</dbReference>
<keyword evidence="4" id="KW-0687">Ribonucleoprotein</keyword>
<evidence type="ECO:0000256" key="1">
    <source>
        <dbReference type="ARBA" id="ARBA00008672"/>
    </source>
</evidence>
<evidence type="ECO:0000256" key="4">
    <source>
        <dbReference type="ARBA" id="ARBA00023274"/>
    </source>
</evidence>
<dbReference type="SUPFAM" id="SSF57829">
    <property type="entry name" value="Zn-binding ribosomal proteins"/>
    <property type="match status" value="1"/>
</dbReference>
<dbReference type="PANTHER" id="PTHR48129:SF1">
    <property type="entry name" value="LARGE RIBOSOMAL SUBUNIT PROTEIN EL43"/>
    <property type="match status" value="1"/>
</dbReference>
<evidence type="ECO:0000313" key="5">
    <source>
        <dbReference type="EMBL" id="SJL03936.1"/>
    </source>
</evidence>
<dbReference type="GO" id="GO:0005840">
    <property type="term" value="C:ribosome"/>
    <property type="evidence" value="ECO:0007669"/>
    <property type="project" value="UniProtKB-KW"/>
</dbReference>
<dbReference type="HAMAP" id="MF_00327">
    <property type="entry name" value="Ribosomal_eL43"/>
    <property type="match status" value="1"/>
</dbReference>
<dbReference type="AlphaFoldDB" id="A0A284R5E7"/>
<dbReference type="Proteomes" id="UP000219338">
    <property type="component" value="Unassembled WGS sequence"/>
</dbReference>
<dbReference type="PANTHER" id="PTHR48129">
    <property type="entry name" value="60S RIBOSOMAL PROTEIN L37A"/>
    <property type="match status" value="1"/>
</dbReference>
<keyword evidence="6" id="KW-1185">Reference proteome</keyword>
<dbReference type="STRING" id="47428.A0A284R5E7"/>
<accession>A0A284R5E7</accession>
<dbReference type="Gene3D" id="2.20.25.30">
    <property type="match status" value="1"/>
</dbReference>
<keyword evidence="3" id="KW-0689">Ribosomal protein</keyword>